<dbReference type="AlphaFoldDB" id="A0A411MLP9"/>
<dbReference type="RefSeq" id="WP_130265558.1">
    <property type="nucleotide sequence ID" value="NZ_CP035952.1"/>
</dbReference>
<name>A0A411MLP9_9PSED</name>
<proteinExistence type="predicted"/>
<evidence type="ECO:0000313" key="1">
    <source>
        <dbReference type="EMBL" id="QBF27713.1"/>
    </source>
</evidence>
<sequence length="295" mass="32087">MNLDNQVQGLRYPPIPIADAAQVQALLDTEDWTLEDKAIVLQAFKLSLDQQARDGLAFDPGAWEKHVNVLIQFIIAQNVARQVNATLKGVFIAIEATATVAQAEAIREAGMMQMYSAIAAGAVVCTVSSLGASKSFQGMEGRHQDINTNKQSAMDAQNLASDLRLQRHDLQVRGNQPDPQELARLDSEIVKAEKQSRLADWNSAMSEQRNGRLQTVGQQLSTMAGVLGQAVGGILRTFESTARAEEARQQGQARLGKGLSDETAQKDSADASLLNKIMEIFMQIMQSRAAAITVR</sequence>
<dbReference type="Proteomes" id="UP000291130">
    <property type="component" value="Chromosome"/>
</dbReference>
<dbReference type="EMBL" id="CP035952">
    <property type="protein sequence ID" value="QBF27713.1"/>
    <property type="molecule type" value="Genomic_DNA"/>
</dbReference>
<accession>A0A411MLP9</accession>
<reference evidence="1 2" key="1">
    <citation type="submission" date="2019-02" db="EMBL/GenBank/DDBJ databases">
        <title>Complete genome sequence of Pseudomonas sp. SNU WT1 isolated from rainbow trout.</title>
        <authorList>
            <person name="Oh W.T."/>
            <person name="Park S.C."/>
        </authorList>
    </citation>
    <scope>NUCLEOTIDE SEQUENCE [LARGE SCALE GENOMIC DNA]</scope>
    <source>
        <strain evidence="1 2">SNU WT1</strain>
    </source>
</reference>
<keyword evidence="2" id="KW-1185">Reference proteome</keyword>
<dbReference type="OrthoDB" id="6838094at2"/>
<evidence type="ECO:0000313" key="2">
    <source>
        <dbReference type="Proteomes" id="UP000291130"/>
    </source>
</evidence>
<dbReference type="KEGG" id="ptk:EXN22_19210"/>
<protein>
    <submittedName>
        <fullName evidence="1">Uncharacterized protein</fullName>
    </submittedName>
</protein>
<gene>
    <name evidence="1" type="ORF">EXN22_19210</name>
</gene>
<organism evidence="1 2">
    <name type="scientific">Pseudomonas tructae</name>
    <dbReference type="NCBI Taxonomy" id="2518644"/>
    <lineage>
        <taxon>Bacteria</taxon>
        <taxon>Pseudomonadati</taxon>
        <taxon>Pseudomonadota</taxon>
        <taxon>Gammaproteobacteria</taxon>
        <taxon>Pseudomonadales</taxon>
        <taxon>Pseudomonadaceae</taxon>
        <taxon>Pseudomonas</taxon>
    </lineage>
</organism>